<reference evidence="11 12" key="1">
    <citation type="journal article" date="2018" name="IMA Fungus">
        <title>IMA Genome-F 10: Nine draft genome sequences of Claviceps purpurea s.lat., including C. arundinis, C. humidiphila, and C. cf. spartinae, pseudomolecules for the pitch canker pathogen Fusarium circinatum, draft genome of Davidsoniella eucalypti, Grosmannia galeiformis, Quambalaria eucalypti, and Teratosphaeria destructans.</title>
        <authorList>
            <person name="Wingfield B.D."/>
            <person name="Liu M."/>
            <person name="Nguyen H.D."/>
            <person name="Lane F.A."/>
            <person name="Morgan S.W."/>
            <person name="De Vos L."/>
            <person name="Wilken P.M."/>
            <person name="Duong T.A."/>
            <person name="Aylward J."/>
            <person name="Coetzee M.P."/>
            <person name="Dadej K."/>
            <person name="De Beer Z.W."/>
            <person name="Findlay W."/>
            <person name="Havenga M."/>
            <person name="Kolarik M."/>
            <person name="Menzies J.G."/>
            <person name="Naidoo K."/>
            <person name="Pochopski O."/>
            <person name="Shoukouhi P."/>
            <person name="Santana Q.C."/>
            <person name="Seifert K.A."/>
            <person name="Soal N."/>
            <person name="Steenkamp E.T."/>
            <person name="Tatham C.T."/>
            <person name="van der Nest M.A."/>
            <person name="Wingfield M.J."/>
        </authorList>
    </citation>
    <scope>NUCLEOTIDE SEQUENCE [LARGE SCALE GENOMIC DNA]</scope>
    <source>
        <strain evidence="11">CMW44962</strain>
    </source>
</reference>
<evidence type="ECO:0000256" key="10">
    <source>
        <dbReference type="SAM" id="MobiDB-lite"/>
    </source>
</evidence>
<protein>
    <recommendedName>
        <fullName evidence="9">Nuclear pore complex protein Nup85</fullName>
    </recommendedName>
</protein>
<evidence type="ECO:0000256" key="7">
    <source>
        <dbReference type="ARBA" id="ARBA00023132"/>
    </source>
</evidence>
<evidence type="ECO:0000313" key="11">
    <source>
        <dbReference type="EMBL" id="KAH9823766.1"/>
    </source>
</evidence>
<evidence type="ECO:0000256" key="3">
    <source>
        <dbReference type="ARBA" id="ARBA00022448"/>
    </source>
</evidence>
<feature type="region of interest" description="Disordered" evidence="10">
    <location>
        <begin position="1"/>
        <end position="155"/>
    </location>
</feature>
<feature type="compositionally biased region" description="Polar residues" evidence="10">
    <location>
        <begin position="23"/>
        <end position="33"/>
    </location>
</feature>
<feature type="compositionally biased region" description="Acidic residues" evidence="10">
    <location>
        <begin position="94"/>
        <end position="109"/>
    </location>
</feature>
<dbReference type="GO" id="GO:0017056">
    <property type="term" value="F:structural constituent of nuclear pore"/>
    <property type="evidence" value="ECO:0007669"/>
    <property type="project" value="TreeGrafter"/>
</dbReference>
<evidence type="ECO:0000313" key="12">
    <source>
        <dbReference type="Proteomes" id="UP001138500"/>
    </source>
</evidence>
<dbReference type="PANTHER" id="PTHR13373">
    <property type="entry name" value="FROUNT PROTEIN-RELATED"/>
    <property type="match status" value="1"/>
</dbReference>
<keyword evidence="4 9" id="KW-0509">mRNA transport</keyword>
<feature type="region of interest" description="Disordered" evidence="10">
    <location>
        <begin position="927"/>
        <end position="947"/>
    </location>
</feature>
<dbReference type="GO" id="GO:0031080">
    <property type="term" value="C:nuclear pore outer ring"/>
    <property type="evidence" value="ECO:0007669"/>
    <property type="project" value="TreeGrafter"/>
</dbReference>
<evidence type="ECO:0000256" key="2">
    <source>
        <dbReference type="ARBA" id="ARBA00005573"/>
    </source>
</evidence>
<proteinExistence type="inferred from homology"/>
<keyword evidence="8 9" id="KW-0539">Nucleus</keyword>
<evidence type="ECO:0000256" key="6">
    <source>
        <dbReference type="ARBA" id="ARBA00023010"/>
    </source>
</evidence>
<dbReference type="GO" id="GO:0006606">
    <property type="term" value="P:protein import into nucleus"/>
    <property type="evidence" value="ECO:0007669"/>
    <property type="project" value="TreeGrafter"/>
</dbReference>
<keyword evidence="7 9" id="KW-0906">Nuclear pore complex</keyword>
<comment type="function">
    <text evidence="9">Functions as a component of the nuclear pore complex (NPC).</text>
</comment>
<dbReference type="GO" id="GO:0006406">
    <property type="term" value="P:mRNA export from nucleus"/>
    <property type="evidence" value="ECO:0007669"/>
    <property type="project" value="TreeGrafter"/>
</dbReference>
<accession>A0A9W7W030</accession>
<dbReference type="GO" id="GO:0045893">
    <property type="term" value="P:positive regulation of DNA-templated transcription"/>
    <property type="evidence" value="ECO:0007669"/>
    <property type="project" value="TreeGrafter"/>
</dbReference>
<dbReference type="OrthoDB" id="5422384at2759"/>
<gene>
    <name evidence="11" type="ORF">Tdes44962_MAKER04510</name>
</gene>
<dbReference type="InterPro" id="IPR011502">
    <property type="entry name" value="Nucleoporin_Nup85"/>
</dbReference>
<organism evidence="11 12">
    <name type="scientific">Teratosphaeria destructans</name>
    <dbReference type="NCBI Taxonomy" id="418781"/>
    <lineage>
        <taxon>Eukaryota</taxon>
        <taxon>Fungi</taxon>
        <taxon>Dikarya</taxon>
        <taxon>Ascomycota</taxon>
        <taxon>Pezizomycotina</taxon>
        <taxon>Dothideomycetes</taxon>
        <taxon>Dothideomycetidae</taxon>
        <taxon>Mycosphaerellales</taxon>
        <taxon>Teratosphaeriaceae</taxon>
        <taxon>Teratosphaeria</taxon>
    </lineage>
</organism>
<name>A0A9W7W030_9PEZI</name>
<comment type="subcellular location">
    <subcellularLocation>
        <location evidence="1 9">Nucleus</location>
        <location evidence="1 9">Nuclear pore complex</location>
    </subcellularLocation>
</comment>
<comment type="subunit">
    <text evidence="9">Component of the nuclear pore complex (NPC).</text>
</comment>
<feature type="compositionally biased region" description="Polar residues" evidence="10">
    <location>
        <begin position="40"/>
        <end position="53"/>
    </location>
</feature>
<dbReference type="PANTHER" id="PTHR13373:SF21">
    <property type="entry name" value="NUCLEAR PORE COMPLEX PROTEIN NUP85"/>
    <property type="match status" value="1"/>
</dbReference>
<keyword evidence="5 9" id="KW-0653">Protein transport</keyword>
<dbReference type="Proteomes" id="UP001138500">
    <property type="component" value="Unassembled WGS sequence"/>
</dbReference>
<evidence type="ECO:0000256" key="5">
    <source>
        <dbReference type="ARBA" id="ARBA00022927"/>
    </source>
</evidence>
<keyword evidence="6 9" id="KW-0811">Translocation</keyword>
<dbReference type="GO" id="GO:0031965">
    <property type="term" value="C:nuclear membrane"/>
    <property type="evidence" value="ECO:0007669"/>
    <property type="project" value="UniProtKB-UniRule"/>
</dbReference>
<keyword evidence="3 9" id="KW-0813">Transport</keyword>
<comment type="similarity">
    <text evidence="2 9">Belongs to the nucleoporin Nup85 family.</text>
</comment>
<reference evidence="11 12" key="2">
    <citation type="journal article" date="2021" name="Curr. Genet.">
        <title>Genetic response to nitrogen starvation in the aggressive Eucalyptus foliar pathogen Teratosphaeria destructans.</title>
        <authorList>
            <person name="Havenga M."/>
            <person name="Wingfield B.D."/>
            <person name="Wingfield M.J."/>
            <person name="Dreyer L.L."/>
            <person name="Roets F."/>
            <person name="Aylward J."/>
        </authorList>
    </citation>
    <scope>NUCLEOTIDE SEQUENCE [LARGE SCALE GENOMIC DNA]</scope>
    <source>
        <strain evidence="11">CMW44962</strain>
    </source>
</reference>
<evidence type="ECO:0000256" key="8">
    <source>
        <dbReference type="ARBA" id="ARBA00023242"/>
    </source>
</evidence>
<keyword evidence="12" id="KW-1185">Reference proteome</keyword>
<dbReference type="EMBL" id="RIBY02002167">
    <property type="protein sequence ID" value="KAH9823766.1"/>
    <property type="molecule type" value="Genomic_DNA"/>
</dbReference>
<comment type="caution">
    <text evidence="11">The sequence shown here is derived from an EMBL/GenBank/DDBJ whole genome shotgun (WGS) entry which is preliminary data.</text>
</comment>
<dbReference type="Pfam" id="PF07575">
    <property type="entry name" value="Nucleopor_Nup85"/>
    <property type="match status" value="1"/>
</dbReference>
<evidence type="ECO:0000256" key="9">
    <source>
        <dbReference type="RuleBase" id="RU365073"/>
    </source>
</evidence>
<evidence type="ECO:0000256" key="4">
    <source>
        <dbReference type="ARBA" id="ARBA00022816"/>
    </source>
</evidence>
<evidence type="ECO:0000256" key="1">
    <source>
        <dbReference type="ARBA" id="ARBA00004567"/>
    </source>
</evidence>
<keyword evidence="9" id="KW-0472">Membrane</keyword>
<dbReference type="AlphaFoldDB" id="A0A9W7W030"/>
<sequence length="1027" mass="111881">MSGQFRFGVPSDSPTTPKRKGNAFQQSHPSTTPAGPPPSQSYYTNATNASTTPAGPPPRSVYGSSALGNTFGRRGNTPARRGFMVPESSPPRGDEDEDEDAEGEEDDEVDGLRQYDPMPAPRQQQPQPDAFMSSIMSSPRGLKRSRNGRVRESVASQYPDIARGITSQGPAAALQEPDDVVLKQEEVLAELDRLAEQRATFRDASITERVAELSQLWQKYANKETKEAGVGPEANDGFSKASYVASLLLSIHHPHSGRSTRPSRQIVLSKRGQAHAASIPRALLDWLDTYHNPFPDDFDVIWRAQPSATAHDRFWDCVFACIVRGKYDRASRLLSEAQWEHAATADEDLNEDNAQYSEGQLESIEHVIGSCVSVIQASPAFKYEDWDVKGGQWAAFRQVVRQAYKDLEIYAGDQDGGEAEAAERSTNVFGESMSMSTQSRKAESKVPWTIYENLKLLYGILLGHEDEIIDTSQDWLEAAVYLTVWWDGEDSSAADLSRSQNLRKASQKTREVDIAPSSAYRKRLTDAFLSVTDVDESVFTVKTIDPVQVALSCIMVDNIESVISVLRTWSLGVTSAVIEVAAIAGWLPQARARGKYLQEQGFSSEDLMVLSHGPGQGGSQRREVERDEVLSEYANLLAEKAELKSQDGRVVREGWDLAIAVLGRLDDSAVSSEQIRELLDRIELTDETRVDNILAACSAQGLSEQARAIAERYADSLATSISPQATYGSALIYYARAHATAKLKNELAYLNSLCLFSSSAVPATADLDPQLASLLSRERVALIGLARADPDAADILASHLSGYATLRRFYELRDQDGTASSSGKIALKPLERKREAAKALIAVATSAADCIQGGLFDPQIESVVPIDGVLVLLGECLPLLGQPKRIFTKEHVFTLLRLVEDLSAAPGRIKENAQDLLRSSMVAYHDGQGSGTGRHNLRSSRKAGSASGSGFLGGSGYDMLASSAMLRSQESLGRGGDVTRAWDWRKGLDAVASGSVEEVGEKEVLGMLRAALSLEVARGWSGELIWS</sequence>